<comment type="caution">
    <text evidence="2">The sequence shown here is derived from an EMBL/GenBank/DDBJ whole genome shotgun (WGS) entry which is preliminary data.</text>
</comment>
<feature type="transmembrane region" description="Helical" evidence="1">
    <location>
        <begin position="15"/>
        <end position="36"/>
    </location>
</feature>
<organism evidence="2 3">
    <name type="scientific">Aspergillus arachidicola</name>
    <dbReference type="NCBI Taxonomy" id="656916"/>
    <lineage>
        <taxon>Eukaryota</taxon>
        <taxon>Fungi</taxon>
        <taxon>Dikarya</taxon>
        <taxon>Ascomycota</taxon>
        <taxon>Pezizomycotina</taxon>
        <taxon>Eurotiomycetes</taxon>
        <taxon>Eurotiomycetidae</taxon>
        <taxon>Eurotiales</taxon>
        <taxon>Aspergillaceae</taxon>
        <taxon>Aspergillus</taxon>
        <taxon>Aspergillus subgen. Circumdati</taxon>
    </lineage>
</organism>
<evidence type="ECO:0008006" key="4">
    <source>
        <dbReference type="Google" id="ProtNLM"/>
    </source>
</evidence>
<protein>
    <recommendedName>
        <fullName evidence="4">Integral membrane protein</fullName>
    </recommendedName>
</protein>
<keyword evidence="3" id="KW-1185">Reference proteome</keyword>
<dbReference type="Proteomes" id="UP000231358">
    <property type="component" value="Unassembled WGS sequence"/>
</dbReference>
<evidence type="ECO:0000313" key="2">
    <source>
        <dbReference type="EMBL" id="PIG82060.1"/>
    </source>
</evidence>
<proteinExistence type="predicted"/>
<feature type="transmembrane region" description="Helical" evidence="1">
    <location>
        <begin position="160"/>
        <end position="180"/>
    </location>
</feature>
<evidence type="ECO:0000313" key="3">
    <source>
        <dbReference type="Proteomes" id="UP000231358"/>
    </source>
</evidence>
<feature type="transmembrane region" description="Helical" evidence="1">
    <location>
        <begin position="200"/>
        <end position="224"/>
    </location>
</feature>
<reference evidence="2 3" key="1">
    <citation type="submission" date="2017-05" db="EMBL/GenBank/DDBJ databases">
        <title>Genome sequence for an aflatoxigenic pathogen of Argentinian peanut, Aspergillus arachidicola.</title>
        <authorList>
            <person name="Moore G."/>
            <person name="Beltz S.B."/>
            <person name="Mack B.M."/>
        </authorList>
    </citation>
    <scope>NUCLEOTIDE SEQUENCE [LARGE SCALE GENOMIC DNA]</scope>
    <source>
        <strain evidence="2 3">CBS 117610</strain>
    </source>
</reference>
<name>A0A2G7FN41_9EURO</name>
<keyword evidence="1" id="KW-0812">Transmembrane</keyword>
<accession>A0A2G7FN41</accession>
<dbReference type="InterPro" id="IPR052337">
    <property type="entry name" value="SAT4-like"/>
</dbReference>
<dbReference type="PANTHER" id="PTHR33048:SF129">
    <property type="entry name" value="INTEGRAL MEMBRANE PROTEIN-RELATED"/>
    <property type="match status" value="1"/>
</dbReference>
<evidence type="ECO:0000256" key="1">
    <source>
        <dbReference type="SAM" id="Phobius"/>
    </source>
</evidence>
<sequence length="328" mass="36842">MASPQGEDMNYAGPYIHACWALTGIAAVALIFRYVIKTWIRWTLPRVGSPERVWGAEDLLYAIAYGFDIAHMVFVQRSYQDGLGRHMWFLSNDERKGTLKNEFTSQPLGFNSTIDFFLTIISAVQLWRFTIRATDCGPAPRPHLCARIRKMPKQARIRRVWQTVSLSGPLLLSGIASIVKTYLLKSIGDKNDITHNIIPFILWVKIENYSILFATLAPIIRLCVSMVSKDNEQSGGYWSHSGSKGTHPGLELGSRPHTQSKGAVGMSVFDDDDDDEENVDDKIDWNRASVQQTHQRGNSHNKPSGGVTIRTDIVVRVSSEHSTERLVV</sequence>
<keyword evidence="1" id="KW-1133">Transmembrane helix</keyword>
<dbReference type="EMBL" id="NEXV01000528">
    <property type="protein sequence ID" value="PIG82060.1"/>
    <property type="molecule type" value="Genomic_DNA"/>
</dbReference>
<gene>
    <name evidence="2" type="ORF">AARAC_000182</name>
</gene>
<dbReference type="AlphaFoldDB" id="A0A2G7FN41"/>
<keyword evidence="1" id="KW-0472">Membrane</keyword>
<dbReference type="PANTHER" id="PTHR33048">
    <property type="entry name" value="PTH11-LIKE INTEGRAL MEMBRANE PROTEIN (AFU_ORTHOLOGUE AFUA_5G11245)"/>
    <property type="match status" value="1"/>
</dbReference>